<keyword evidence="11" id="KW-1185">Reference proteome</keyword>
<keyword evidence="4 8" id="KW-1003">Cell membrane</keyword>
<keyword evidence="7 8" id="KW-0472">Membrane</keyword>
<proteinExistence type="inferred from homology"/>
<reference evidence="10 11" key="1">
    <citation type="submission" date="2019-10" db="EMBL/GenBank/DDBJ databases">
        <title>Description of Paenibacillus choica sp. nov.</title>
        <authorList>
            <person name="Carlier A."/>
            <person name="Qi S."/>
        </authorList>
    </citation>
    <scope>NUCLEOTIDE SEQUENCE [LARGE SCALE GENOMIC DNA]</scope>
    <source>
        <strain evidence="10 11">LMG 31460</strain>
    </source>
</reference>
<comment type="caution">
    <text evidence="10">The sequence shown here is derived from an EMBL/GenBank/DDBJ whole genome shotgun (WGS) entry which is preliminary data.</text>
</comment>
<comment type="subcellular location">
    <subcellularLocation>
        <location evidence="1 8">Cell membrane</location>
        <topology evidence="1 8">Multi-pass membrane protein</topology>
    </subcellularLocation>
</comment>
<feature type="transmembrane region" description="Helical" evidence="8">
    <location>
        <begin position="146"/>
        <end position="170"/>
    </location>
</feature>
<feature type="transmembrane region" description="Helical" evidence="8">
    <location>
        <begin position="35"/>
        <end position="57"/>
    </location>
</feature>
<dbReference type="EMBL" id="WHOC01000094">
    <property type="protein sequence ID" value="NOU87933.1"/>
    <property type="molecule type" value="Genomic_DNA"/>
</dbReference>
<feature type="transmembrane region" description="Helical" evidence="8">
    <location>
        <begin position="69"/>
        <end position="93"/>
    </location>
</feature>
<comment type="similarity">
    <text evidence="2 8">Belongs to the ABC-2 integral membrane protein family.</text>
</comment>
<evidence type="ECO:0000256" key="7">
    <source>
        <dbReference type="ARBA" id="ARBA00023136"/>
    </source>
</evidence>
<dbReference type="PROSITE" id="PS51012">
    <property type="entry name" value="ABC_TM2"/>
    <property type="match status" value="1"/>
</dbReference>
<evidence type="ECO:0000256" key="4">
    <source>
        <dbReference type="ARBA" id="ARBA00022475"/>
    </source>
</evidence>
<name>A0ABX1Z3X6_9BACL</name>
<evidence type="ECO:0000256" key="8">
    <source>
        <dbReference type="RuleBase" id="RU361157"/>
    </source>
</evidence>
<dbReference type="Proteomes" id="UP000658690">
    <property type="component" value="Unassembled WGS sequence"/>
</dbReference>
<feature type="transmembrane region" description="Helical" evidence="8">
    <location>
        <begin position="177"/>
        <end position="193"/>
    </location>
</feature>
<gene>
    <name evidence="10" type="ORF">GC102_19485</name>
</gene>
<dbReference type="InterPro" id="IPR013525">
    <property type="entry name" value="ABC2_TM"/>
</dbReference>
<feature type="transmembrane region" description="Helical" evidence="8">
    <location>
        <begin position="236"/>
        <end position="253"/>
    </location>
</feature>
<evidence type="ECO:0000259" key="9">
    <source>
        <dbReference type="PROSITE" id="PS51012"/>
    </source>
</evidence>
<evidence type="ECO:0000256" key="1">
    <source>
        <dbReference type="ARBA" id="ARBA00004651"/>
    </source>
</evidence>
<accession>A0ABX1Z3X6</accession>
<dbReference type="InterPro" id="IPR047817">
    <property type="entry name" value="ABC2_TM_bact-type"/>
</dbReference>
<evidence type="ECO:0000313" key="11">
    <source>
        <dbReference type="Proteomes" id="UP000658690"/>
    </source>
</evidence>
<dbReference type="Pfam" id="PF01061">
    <property type="entry name" value="ABC2_membrane"/>
    <property type="match status" value="1"/>
</dbReference>
<keyword evidence="6 8" id="KW-1133">Transmembrane helix</keyword>
<feature type="transmembrane region" description="Helical" evidence="8">
    <location>
        <begin position="114"/>
        <end position="134"/>
    </location>
</feature>
<dbReference type="RefSeq" id="WP_171691045.1">
    <property type="nucleotide sequence ID" value="NZ_WHOC01000094.1"/>
</dbReference>
<evidence type="ECO:0000256" key="3">
    <source>
        <dbReference type="ARBA" id="ARBA00022448"/>
    </source>
</evidence>
<sequence>MNLLIKEDVIRTIRLILNLSKTDFWSKYSGSIFGIFWGFFQPFMTVLVYWFVFQIGFKVTPLNDVPFSLWLVFGLIPWFFFSEAFLGATNSFIDYSYLVKKVIFRISILPVIKVFSSFYIHFFFLFIMILLYFFYGLEFNLYNLQIIYYVISLIILVSSISIITSTIVVFFRDLSQIVSIFLQFSIWLTPIMWSENVVPDKFKLLFKLNPIYYIINGYRESFFSEIWFWQRPYQTIYFWMFILLSSSVGIWIFKKMKKHFSDVL</sequence>
<organism evidence="10 11">
    <name type="scientific">Paenibacillus germinis</name>
    <dbReference type="NCBI Taxonomy" id="2654979"/>
    <lineage>
        <taxon>Bacteria</taxon>
        <taxon>Bacillati</taxon>
        <taxon>Bacillota</taxon>
        <taxon>Bacilli</taxon>
        <taxon>Bacillales</taxon>
        <taxon>Paenibacillaceae</taxon>
        <taxon>Paenibacillus</taxon>
    </lineage>
</organism>
<evidence type="ECO:0000256" key="2">
    <source>
        <dbReference type="ARBA" id="ARBA00007783"/>
    </source>
</evidence>
<dbReference type="PANTHER" id="PTHR30413">
    <property type="entry name" value="INNER MEMBRANE TRANSPORT PERMEASE"/>
    <property type="match status" value="1"/>
</dbReference>
<feature type="domain" description="ABC transmembrane type-2" evidence="9">
    <location>
        <begin position="33"/>
        <end position="256"/>
    </location>
</feature>
<evidence type="ECO:0000256" key="5">
    <source>
        <dbReference type="ARBA" id="ARBA00022692"/>
    </source>
</evidence>
<protein>
    <recommendedName>
        <fullName evidence="8">Transport permease protein</fullName>
    </recommendedName>
</protein>
<evidence type="ECO:0000256" key="6">
    <source>
        <dbReference type="ARBA" id="ARBA00022989"/>
    </source>
</evidence>
<evidence type="ECO:0000313" key="10">
    <source>
        <dbReference type="EMBL" id="NOU87933.1"/>
    </source>
</evidence>
<keyword evidence="3 8" id="KW-0813">Transport</keyword>
<dbReference type="PANTHER" id="PTHR30413:SF10">
    <property type="entry name" value="CAPSULE POLYSACCHARIDE EXPORT INNER-MEMBRANE PROTEIN CTRC"/>
    <property type="match status" value="1"/>
</dbReference>
<keyword evidence="5 8" id="KW-0812">Transmembrane</keyword>